<evidence type="ECO:0000313" key="1">
    <source>
        <dbReference type="EMBL" id="CAB4142938.1"/>
    </source>
</evidence>
<name>A0A6J5M8C9_9CAUD</name>
<protein>
    <submittedName>
        <fullName evidence="1">Uncharacterized protein</fullName>
    </submittedName>
</protein>
<organism evidence="1">
    <name type="scientific">uncultured Caudovirales phage</name>
    <dbReference type="NCBI Taxonomy" id="2100421"/>
    <lineage>
        <taxon>Viruses</taxon>
        <taxon>Duplodnaviria</taxon>
        <taxon>Heunggongvirae</taxon>
        <taxon>Uroviricota</taxon>
        <taxon>Caudoviricetes</taxon>
        <taxon>Peduoviridae</taxon>
        <taxon>Maltschvirus</taxon>
        <taxon>Maltschvirus maltsch</taxon>
    </lineage>
</organism>
<sequence length="124" mass="14319">MASNQRMAGRKYRIPHYIANQGSVFVWTAFGWAYSDKSVLGTYSDEYLTKIGYDLSRNELQPLTLDKQLEEILRIDPSKIEFRIDTIVVDYGDGLKLILVCRSLRDGIQRLADELYLKRVQVNA</sequence>
<reference evidence="1" key="1">
    <citation type="submission" date="2020-04" db="EMBL/GenBank/DDBJ databases">
        <authorList>
            <person name="Chiriac C."/>
            <person name="Salcher M."/>
            <person name="Ghai R."/>
            <person name="Kavagutti S V."/>
        </authorList>
    </citation>
    <scope>NUCLEOTIDE SEQUENCE</scope>
</reference>
<accession>A0A6J5M8C9</accession>
<gene>
    <name evidence="1" type="ORF">UFOVP448_52</name>
</gene>
<proteinExistence type="predicted"/>
<dbReference type="EMBL" id="LR796422">
    <property type="protein sequence ID" value="CAB4142938.1"/>
    <property type="molecule type" value="Genomic_DNA"/>
</dbReference>